<dbReference type="SUPFAM" id="SSF51735">
    <property type="entry name" value="NAD(P)-binding Rossmann-fold domains"/>
    <property type="match status" value="1"/>
</dbReference>
<dbReference type="InterPro" id="IPR016102">
    <property type="entry name" value="Succinyl-CoA_synth-like"/>
</dbReference>
<accession>A0A9X2T5W2</accession>
<keyword evidence="2 6" id="KW-0436">Ligase</keyword>
<dbReference type="InterPro" id="IPR036291">
    <property type="entry name" value="NAD(P)-bd_dom_sf"/>
</dbReference>
<dbReference type="EMBL" id="JANTHZ010000014">
    <property type="protein sequence ID" value="MCS0497706.1"/>
    <property type="molecule type" value="Genomic_DNA"/>
</dbReference>
<dbReference type="Pfam" id="PF13380">
    <property type="entry name" value="CoA_binding_2"/>
    <property type="match status" value="1"/>
</dbReference>
<dbReference type="PANTHER" id="PTHR43334">
    <property type="entry name" value="ACETATE--COA LIGASE [ADP-FORMING]"/>
    <property type="match status" value="1"/>
</dbReference>
<dbReference type="Gene3D" id="3.40.50.720">
    <property type="entry name" value="NAD(P)-binding Rossmann-like Domain"/>
    <property type="match status" value="1"/>
</dbReference>
<gene>
    <name evidence="6" type="ORF">NVS89_21670</name>
</gene>
<feature type="domain" description="CoA-binding" evidence="5">
    <location>
        <begin position="25"/>
        <end position="120"/>
    </location>
</feature>
<dbReference type="Proteomes" id="UP001151088">
    <property type="component" value="Unassembled WGS sequence"/>
</dbReference>
<dbReference type="SMART" id="SM00881">
    <property type="entry name" value="CoA_binding"/>
    <property type="match status" value="1"/>
</dbReference>
<name>A0A9X2T5W2_9HYPH</name>
<dbReference type="GO" id="GO:0006099">
    <property type="term" value="P:tricarboxylic acid cycle"/>
    <property type="evidence" value="ECO:0007669"/>
    <property type="project" value="UniProtKB-KW"/>
</dbReference>
<dbReference type="GO" id="GO:0005524">
    <property type="term" value="F:ATP binding"/>
    <property type="evidence" value="ECO:0007669"/>
    <property type="project" value="UniProtKB-KW"/>
</dbReference>
<dbReference type="Gene3D" id="3.30.1490.20">
    <property type="entry name" value="ATP-grasp fold, A domain"/>
    <property type="match status" value="1"/>
</dbReference>
<evidence type="ECO:0000256" key="1">
    <source>
        <dbReference type="ARBA" id="ARBA00022532"/>
    </source>
</evidence>
<dbReference type="SUPFAM" id="SSF56059">
    <property type="entry name" value="Glutathione synthetase ATP-binding domain-like"/>
    <property type="match status" value="1"/>
</dbReference>
<dbReference type="GO" id="GO:0016874">
    <property type="term" value="F:ligase activity"/>
    <property type="evidence" value="ECO:0007669"/>
    <property type="project" value="UniProtKB-KW"/>
</dbReference>
<evidence type="ECO:0000256" key="4">
    <source>
        <dbReference type="ARBA" id="ARBA00022840"/>
    </source>
</evidence>
<dbReference type="Pfam" id="PF13549">
    <property type="entry name" value="ATP-grasp_5"/>
    <property type="match status" value="1"/>
</dbReference>
<evidence type="ECO:0000259" key="5">
    <source>
        <dbReference type="SMART" id="SM00881"/>
    </source>
</evidence>
<dbReference type="SUPFAM" id="SSF52210">
    <property type="entry name" value="Succinyl-CoA synthetase domains"/>
    <property type="match status" value="2"/>
</dbReference>
<dbReference type="InterPro" id="IPR032875">
    <property type="entry name" value="Succ_CoA_lig_flav_dom"/>
</dbReference>
<dbReference type="InterPro" id="IPR051538">
    <property type="entry name" value="Acyl-CoA_Synth/Transferase"/>
</dbReference>
<dbReference type="PANTHER" id="PTHR43334:SF1">
    <property type="entry name" value="3-HYDROXYPROPIONATE--COA LIGASE [ADP-FORMING]"/>
    <property type="match status" value="1"/>
</dbReference>
<evidence type="ECO:0000313" key="6">
    <source>
        <dbReference type="EMBL" id="MCS0497706.1"/>
    </source>
</evidence>
<keyword evidence="3" id="KW-0547">Nucleotide-binding</keyword>
<dbReference type="Pfam" id="PF13607">
    <property type="entry name" value="Succ_CoA_lig"/>
    <property type="match status" value="1"/>
</dbReference>
<keyword evidence="4" id="KW-0067">ATP-binding</keyword>
<protein>
    <submittedName>
        <fullName evidence="6">Acetate--CoA ligase family protein</fullName>
    </submittedName>
</protein>
<keyword evidence="7" id="KW-1185">Reference proteome</keyword>
<comment type="caution">
    <text evidence="6">The sequence shown here is derived from an EMBL/GenBank/DDBJ whole genome shotgun (WGS) entry which is preliminary data.</text>
</comment>
<proteinExistence type="predicted"/>
<dbReference type="RefSeq" id="WP_258734858.1">
    <property type="nucleotide sequence ID" value="NZ_JANTHZ010000014.1"/>
</dbReference>
<dbReference type="InterPro" id="IPR003781">
    <property type="entry name" value="CoA-bd"/>
</dbReference>
<dbReference type="Gene3D" id="3.40.50.261">
    <property type="entry name" value="Succinyl-CoA synthetase domains"/>
    <property type="match status" value="2"/>
</dbReference>
<dbReference type="AlphaFoldDB" id="A0A9X2T5W2"/>
<reference evidence="6" key="1">
    <citation type="submission" date="2022-08" db="EMBL/GenBank/DDBJ databases">
        <authorList>
            <person name="Li F."/>
        </authorList>
    </citation>
    <scope>NUCLEOTIDE SEQUENCE</scope>
    <source>
        <strain evidence="6">MQZ15Z-1</strain>
    </source>
</reference>
<sequence>MSTALAKAPSIVTQAGADMPAALDFLKPRSVAIIGASRDPSKRGNRAIQTLLDCGYAGTILPINPKETEILGLPCYPDLASAPGEIDLAMVCTPARVAPEVIALCGERDVHGALVLAGGFSEAGPAGAELEARTLAAARKGNVRLIGPNTNGMFDGHTGLNLTGWPSVYAGGLGVLSQSGNVALSLLAQSHQNGHAGFSTFVGVGNEGDIRFHEYLRFFGDDPNTKAVIVYAEGFKDGRAFLEAAREVARRKPVVLYKAGRTDQGEGAARSHSGSLAGNYVAASAALRQAGVIQVERSDEMFVVADLVSRTGGRPTRGVAVLSEGGGPISQAADALAERGLDLPPLAEATVAALQTITPNASQLSNPIDAGGGTDPHPRYMPACAREILADLAVDALLIVGYFGGYQVRYGASLREIENEAAHQLVALAREHGKPVVVQCHYAEFPTEAIAILREGGIVVVRSIEIAAAALAAAQRFHEVSTAPMDEASAPTPASAEAAQLAAAARTEGRSALLEPEAMQALAGAGVAIPPFALLRAPADAARLPAELLAGPVALKIVSRDILHKSDVGGVRLGISGAAAIEAESAALLAHIGATCPGADIAGVLVTPMAGKGVEVVIGVTEDPQFGRLLMFGLGGVFVEIMKDVVFRTLPVSRSDAREMLDQIRGRALLEGARGMAPVDREGLVELLLEVSALAMSAPDFVEIDLNPVIVNAEGCAVVDARILLAGDAG</sequence>
<evidence type="ECO:0000256" key="3">
    <source>
        <dbReference type="ARBA" id="ARBA00022741"/>
    </source>
</evidence>
<keyword evidence="1" id="KW-0816">Tricarboxylic acid cycle</keyword>
<evidence type="ECO:0000313" key="7">
    <source>
        <dbReference type="Proteomes" id="UP001151088"/>
    </source>
</evidence>
<dbReference type="Gene3D" id="3.30.470.20">
    <property type="entry name" value="ATP-grasp fold, B domain"/>
    <property type="match status" value="1"/>
</dbReference>
<dbReference type="InterPro" id="IPR013815">
    <property type="entry name" value="ATP_grasp_subdomain_1"/>
</dbReference>
<organism evidence="6 7">
    <name type="scientific">Ancylobacter mangrovi</name>
    <dbReference type="NCBI Taxonomy" id="2972472"/>
    <lineage>
        <taxon>Bacteria</taxon>
        <taxon>Pseudomonadati</taxon>
        <taxon>Pseudomonadota</taxon>
        <taxon>Alphaproteobacteria</taxon>
        <taxon>Hyphomicrobiales</taxon>
        <taxon>Xanthobacteraceae</taxon>
        <taxon>Ancylobacter</taxon>
    </lineage>
</organism>
<evidence type="ECO:0000256" key="2">
    <source>
        <dbReference type="ARBA" id="ARBA00022598"/>
    </source>
</evidence>